<name>A0A3B1BKR7_9ZZZZ</name>
<dbReference type="InterPro" id="IPR011969">
    <property type="entry name" value="Clan_AA_Asp_peptidase_C"/>
</dbReference>
<organism evidence="3">
    <name type="scientific">hydrothermal vent metagenome</name>
    <dbReference type="NCBI Taxonomy" id="652676"/>
    <lineage>
        <taxon>unclassified sequences</taxon>
        <taxon>metagenomes</taxon>
        <taxon>ecological metagenomes</taxon>
    </lineage>
</organism>
<dbReference type="GO" id="GO:0004190">
    <property type="term" value="F:aspartic-type endopeptidase activity"/>
    <property type="evidence" value="ECO:0007669"/>
    <property type="project" value="InterPro"/>
</dbReference>
<dbReference type="InterPro" id="IPR001969">
    <property type="entry name" value="Aspartic_peptidase_AS"/>
</dbReference>
<sequence>MNDDETPPSPWGPRPDKGLNNSKRPNRPYKGSLKKTSRFPVFLVGVIGFLFILLIASWLLPDHMIAGASMGGLMYDGLLLAFVGAGLWAHVSSSPSAALRHLATWVIIFGVLALGYSIWTGGGRIGGELDVAQGVSTGENISYRADQSGHYFVRANVNGTPVVFMVDTGATDVALTRADAENIGLPMDQLSYTRPYKTANGMTYGAQVMLATIEIGPIKARNITGSVLPDGLGYSLLGMSFLNTLSGYKVVNGVLTLYP</sequence>
<dbReference type="GO" id="GO:0006508">
    <property type="term" value="P:proteolysis"/>
    <property type="evidence" value="ECO:0007669"/>
    <property type="project" value="InterPro"/>
</dbReference>
<gene>
    <name evidence="3" type="ORF">MNBD_ALPHA03-655</name>
</gene>
<feature type="transmembrane region" description="Helical" evidence="2">
    <location>
        <begin position="39"/>
        <end position="60"/>
    </location>
</feature>
<dbReference type="CDD" id="cd05483">
    <property type="entry name" value="retropepsin_like_bacteria"/>
    <property type="match status" value="1"/>
</dbReference>
<dbReference type="PROSITE" id="PS00141">
    <property type="entry name" value="ASP_PROTEASE"/>
    <property type="match status" value="1"/>
</dbReference>
<evidence type="ECO:0000256" key="2">
    <source>
        <dbReference type="SAM" id="Phobius"/>
    </source>
</evidence>
<dbReference type="InterPro" id="IPR034122">
    <property type="entry name" value="Retropepsin-like_bacterial"/>
</dbReference>
<evidence type="ECO:0000313" key="3">
    <source>
        <dbReference type="EMBL" id="VAX05347.1"/>
    </source>
</evidence>
<reference evidence="3" key="1">
    <citation type="submission" date="2018-06" db="EMBL/GenBank/DDBJ databases">
        <authorList>
            <person name="Zhirakovskaya E."/>
        </authorList>
    </citation>
    <scope>NUCLEOTIDE SEQUENCE</scope>
</reference>
<dbReference type="AlphaFoldDB" id="A0A3B1BKR7"/>
<dbReference type="InterPro" id="IPR021109">
    <property type="entry name" value="Peptidase_aspartic_dom_sf"/>
</dbReference>
<feature type="region of interest" description="Disordered" evidence="1">
    <location>
        <begin position="1"/>
        <end position="31"/>
    </location>
</feature>
<keyword evidence="2" id="KW-1133">Transmembrane helix</keyword>
<evidence type="ECO:0000256" key="1">
    <source>
        <dbReference type="SAM" id="MobiDB-lite"/>
    </source>
</evidence>
<dbReference type="SUPFAM" id="SSF50630">
    <property type="entry name" value="Acid proteases"/>
    <property type="match status" value="1"/>
</dbReference>
<dbReference type="EMBL" id="UOFW01000134">
    <property type="protein sequence ID" value="VAX05347.1"/>
    <property type="molecule type" value="Genomic_DNA"/>
</dbReference>
<protein>
    <submittedName>
        <fullName evidence="3">CblY, a non-orthologous displasment for Alpha-ribazole-5'-phosphate phosphatase</fullName>
    </submittedName>
</protein>
<feature type="transmembrane region" description="Helical" evidence="2">
    <location>
        <begin position="72"/>
        <end position="90"/>
    </location>
</feature>
<dbReference type="Gene3D" id="2.40.70.10">
    <property type="entry name" value="Acid Proteases"/>
    <property type="match status" value="1"/>
</dbReference>
<dbReference type="Pfam" id="PF13975">
    <property type="entry name" value="gag-asp_proteas"/>
    <property type="match status" value="1"/>
</dbReference>
<proteinExistence type="predicted"/>
<dbReference type="NCBIfam" id="TIGR02281">
    <property type="entry name" value="clan_AA_DTGA"/>
    <property type="match status" value="1"/>
</dbReference>
<keyword evidence="2" id="KW-0812">Transmembrane</keyword>
<keyword evidence="2" id="KW-0472">Membrane</keyword>
<feature type="transmembrane region" description="Helical" evidence="2">
    <location>
        <begin position="102"/>
        <end position="119"/>
    </location>
</feature>
<accession>A0A3B1BKR7</accession>